<dbReference type="GO" id="GO:0006508">
    <property type="term" value="P:proteolysis"/>
    <property type="evidence" value="ECO:0007669"/>
    <property type="project" value="UniProtKB-KW"/>
</dbReference>
<dbReference type="NCBIfam" id="NF006053">
    <property type="entry name" value="PRK08201.1"/>
    <property type="match status" value="1"/>
</dbReference>
<dbReference type="InterPro" id="IPR011650">
    <property type="entry name" value="Peptidase_M20_dimer"/>
</dbReference>
<sequence length="464" mass="50669">MSDPVLARLKADREGILSRLYTFVRHPSVGADPAYADGMRGAQDFLLDRLQALGLRKVERLEAGGQPAIYGEWLGAPGKPTFLIYGHYDVQPPDPFEKWSSPPFEPTLRNERIYARGVSDDKAPSHIALEVLGAFLQEEGSLPVNVKVLLEGEEETGSATLGALCRCYADLLAADAVISADGARWRADLPTITVASRGNAGFEFTVTTASKDLHSGRYGGAVPNALHVIAELIASFRTPEGGIAVEGFFDGVEPLQEQEQSALAQIPFDEEAFYGQLRTAPNGEPGYTTLERLWLRPTLEVNGLWGGYTGAGSKTVIPNEAHAKITMRLVPGQDPERLVEVVKNHLLRQSPKGTTITFGAKRGGSRAYLFPADHPLLAAAEQALTETLGTLPIRVRMGATLPMTDIMARELGVHTVMFSFSISDEDYHAPNEFFRLSSLDDGLTAWVRLLRKVGQQGKDEYRRQ</sequence>
<organism evidence="5">
    <name type="scientific">Microvirga ossetica</name>
    <dbReference type="NCBI Taxonomy" id="1882682"/>
    <lineage>
        <taxon>Bacteria</taxon>
        <taxon>Pseudomonadati</taxon>
        <taxon>Pseudomonadota</taxon>
        <taxon>Alphaproteobacteria</taxon>
        <taxon>Hyphomicrobiales</taxon>
        <taxon>Methylobacteriaceae</taxon>
        <taxon>Microvirga</taxon>
    </lineage>
</organism>
<gene>
    <name evidence="5" type="ORF">BB934_36155</name>
</gene>
<evidence type="ECO:0000256" key="2">
    <source>
        <dbReference type="ARBA" id="ARBA00022723"/>
    </source>
</evidence>
<dbReference type="Gene3D" id="3.30.70.360">
    <property type="match status" value="1"/>
</dbReference>
<keyword evidence="5" id="KW-0614">Plasmid</keyword>
<dbReference type="Gene3D" id="3.40.630.10">
    <property type="entry name" value="Zn peptidases"/>
    <property type="match status" value="1"/>
</dbReference>
<dbReference type="OrthoDB" id="9761532at2"/>
<keyword evidence="2" id="KW-0479">Metal-binding</keyword>
<accession>A0A1B2EUN8</accession>
<evidence type="ECO:0000256" key="3">
    <source>
        <dbReference type="ARBA" id="ARBA00022801"/>
    </source>
</evidence>
<name>A0A1B2EUN8_9HYPH</name>
<dbReference type="NCBIfam" id="NF006579">
    <property type="entry name" value="PRK09104.1"/>
    <property type="match status" value="1"/>
</dbReference>
<evidence type="ECO:0000256" key="1">
    <source>
        <dbReference type="ARBA" id="ARBA00022670"/>
    </source>
</evidence>
<dbReference type="KEGG" id="moc:BB934_36155"/>
<dbReference type="InterPro" id="IPR051458">
    <property type="entry name" value="Cyt/Met_Dipeptidase"/>
</dbReference>
<reference evidence="5" key="1">
    <citation type="submission" date="2016-07" db="EMBL/GenBank/DDBJ databases">
        <title>Microvirga ossetica sp. nov. a new species of rhizobia isolated from root nodules of the legume species Vicia alpestris Steven originated from North Ossetia region in the Caucasus.</title>
        <authorList>
            <person name="Safronova V.I."/>
            <person name="Kuznetsova I.G."/>
            <person name="Sazanova A.L."/>
            <person name="Belimov A."/>
            <person name="Andronov E."/>
            <person name="Osledkin Y.S."/>
            <person name="Onishchuk O.P."/>
            <person name="Kurchak O.N."/>
            <person name="Shaposhnikov A.I."/>
            <person name="Willems A."/>
            <person name="Tikhonovich I.A."/>
        </authorList>
    </citation>
    <scope>NUCLEOTIDE SEQUENCE [LARGE SCALE GENOMIC DNA]</scope>
    <source>
        <strain evidence="5">V5/3M</strain>
        <plasmid evidence="5">unnamed3</plasmid>
    </source>
</reference>
<dbReference type="PANTHER" id="PTHR43270">
    <property type="entry name" value="BETA-ALA-HIS DIPEPTIDASE"/>
    <property type="match status" value="1"/>
</dbReference>
<dbReference type="Pfam" id="PF01546">
    <property type="entry name" value="Peptidase_M20"/>
    <property type="match status" value="1"/>
</dbReference>
<keyword evidence="3" id="KW-0378">Hydrolase</keyword>
<protein>
    <submittedName>
        <fullName evidence="5">Peptidase M20</fullName>
    </submittedName>
</protein>
<dbReference type="SUPFAM" id="SSF53187">
    <property type="entry name" value="Zn-dependent exopeptidases"/>
    <property type="match status" value="1"/>
</dbReference>
<dbReference type="EMBL" id="CP016618">
    <property type="protein sequence ID" value="ANY83683.1"/>
    <property type="molecule type" value="Genomic_DNA"/>
</dbReference>
<dbReference type="PANTHER" id="PTHR43270:SF12">
    <property type="entry name" value="SUCCINYL-DIAMINOPIMELATE DESUCCINYLASE"/>
    <property type="match status" value="1"/>
</dbReference>
<dbReference type="AlphaFoldDB" id="A0A1B2EUN8"/>
<dbReference type="GO" id="GO:0008233">
    <property type="term" value="F:peptidase activity"/>
    <property type="evidence" value="ECO:0007669"/>
    <property type="project" value="UniProtKB-KW"/>
</dbReference>
<evidence type="ECO:0000259" key="4">
    <source>
        <dbReference type="Pfam" id="PF07687"/>
    </source>
</evidence>
<feature type="domain" description="Peptidase M20 dimerisation" evidence="4">
    <location>
        <begin position="195"/>
        <end position="352"/>
    </location>
</feature>
<evidence type="ECO:0000313" key="5">
    <source>
        <dbReference type="EMBL" id="ANY83683.1"/>
    </source>
</evidence>
<proteinExistence type="predicted"/>
<geneLocation type="plasmid" evidence="5">
    <name>unnamed3</name>
</geneLocation>
<dbReference type="Pfam" id="PF07687">
    <property type="entry name" value="M20_dimer"/>
    <property type="match status" value="1"/>
</dbReference>
<keyword evidence="1" id="KW-0645">Protease</keyword>
<dbReference type="RefSeq" id="WP_099514663.1">
    <property type="nucleotide sequence ID" value="NZ_CP016618.1"/>
</dbReference>
<dbReference type="InterPro" id="IPR002933">
    <property type="entry name" value="Peptidase_M20"/>
</dbReference>
<dbReference type="GO" id="GO:0046872">
    <property type="term" value="F:metal ion binding"/>
    <property type="evidence" value="ECO:0007669"/>
    <property type="project" value="UniProtKB-KW"/>
</dbReference>